<sequence>MSTCSTSSPGIDSLQISAAARGRGRVRLNLLVCPAAARHTAGHTHRTLAGARSFG</sequence>
<organism evidence="1">
    <name type="scientific">Zea mays</name>
    <name type="common">Maize</name>
    <dbReference type="NCBI Taxonomy" id="4577"/>
    <lineage>
        <taxon>Eukaryota</taxon>
        <taxon>Viridiplantae</taxon>
        <taxon>Streptophyta</taxon>
        <taxon>Embryophyta</taxon>
        <taxon>Tracheophyta</taxon>
        <taxon>Spermatophyta</taxon>
        <taxon>Magnoliopsida</taxon>
        <taxon>Liliopsida</taxon>
        <taxon>Poales</taxon>
        <taxon>Poaceae</taxon>
        <taxon>PACMAD clade</taxon>
        <taxon>Panicoideae</taxon>
        <taxon>Andropogonodae</taxon>
        <taxon>Andropogoneae</taxon>
        <taxon>Tripsacinae</taxon>
        <taxon>Zea</taxon>
    </lineage>
</organism>
<proteinExistence type="evidence at transcript level"/>
<dbReference type="EMBL" id="BT068895">
    <property type="protein sequence ID" value="ACN35792.1"/>
    <property type="molecule type" value="mRNA"/>
</dbReference>
<accession>C0PKS6</accession>
<reference evidence="1" key="2">
    <citation type="submission" date="2012-06" db="EMBL/GenBank/DDBJ databases">
        <authorList>
            <person name="Yu Y."/>
            <person name="Currie J."/>
            <person name="Lomeli R."/>
            <person name="Angelova A."/>
            <person name="Collura K."/>
            <person name="Wissotski M."/>
            <person name="Campos D."/>
            <person name="Kudrna D."/>
            <person name="Golser W."/>
            <person name="Ashely E."/>
            <person name="Descour A."/>
            <person name="Fernandes J."/>
            <person name="Soderlund C."/>
            <person name="Walbot V."/>
        </authorList>
    </citation>
    <scope>NUCLEOTIDE SEQUENCE</scope>
    <source>
        <strain evidence="1">B73</strain>
    </source>
</reference>
<evidence type="ECO:0000313" key="1">
    <source>
        <dbReference type="EMBL" id="ACN35792.1"/>
    </source>
</evidence>
<dbReference type="AlphaFoldDB" id="C0PKS6"/>
<protein>
    <submittedName>
        <fullName evidence="1">Uncharacterized protein</fullName>
    </submittedName>
</protein>
<name>C0PKS6_MAIZE</name>
<reference evidence="1" key="1">
    <citation type="journal article" date="2009" name="PLoS Genet.">
        <title>Sequencing, mapping, and analysis of 27,455 maize full-length cDNAs.</title>
        <authorList>
            <person name="Soderlund C."/>
            <person name="Descour A."/>
            <person name="Kudrna D."/>
            <person name="Bomhoff M."/>
            <person name="Boyd L."/>
            <person name="Currie J."/>
            <person name="Angelova A."/>
            <person name="Collura K."/>
            <person name="Wissotski M."/>
            <person name="Ashley E."/>
            <person name="Morrow D."/>
            <person name="Fernandes J."/>
            <person name="Walbot V."/>
            <person name="Yu Y."/>
        </authorList>
    </citation>
    <scope>NUCLEOTIDE SEQUENCE</scope>
    <source>
        <strain evidence="1">B73</strain>
    </source>
</reference>